<proteinExistence type="predicted"/>
<accession>A0AAV7NR96</accession>
<name>A0AAV7NR96_PLEWA</name>
<dbReference type="AlphaFoldDB" id="A0AAV7NR96"/>
<comment type="caution">
    <text evidence="2">The sequence shown here is derived from an EMBL/GenBank/DDBJ whole genome shotgun (WGS) entry which is preliminary data.</text>
</comment>
<dbReference type="Proteomes" id="UP001066276">
    <property type="component" value="Chromosome 8"/>
</dbReference>
<evidence type="ECO:0000256" key="1">
    <source>
        <dbReference type="SAM" id="MobiDB-lite"/>
    </source>
</evidence>
<evidence type="ECO:0000313" key="3">
    <source>
        <dbReference type="Proteomes" id="UP001066276"/>
    </source>
</evidence>
<dbReference type="EMBL" id="JANPWB010000012">
    <property type="protein sequence ID" value="KAJ1118620.1"/>
    <property type="molecule type" value="Genomic_DNA"/>
</dbReference>
<evidence type="ECO:0000313" key="2">
    <source>
        <dbReference type="EMBL" id="KAJ1118620.1"/>
    </source>
</evidence>
<feature type="region of interest" description="Disordered" evidence="1">
    <location>
        <begin position="109"/>
        <end position="129"/>
    </location>
</feature>
<feature type="compositionally biased region" description="Basic residues" evidence="1">
    <location>
        <begin position="1"/>
        <end position="10"/>
    </location>
</feature>
<keyword evidence="3" id="KW-1185">Reference proteome</keyword>
<protein>
    <submittedName>
        <fullName evidence="2">Uncharacterized protein</fullName>
    </submittedName>
</protein>
<sequence>MTGRLRRRLRGAPGASMTPTSFTRKRCRLPPIRDGYRGTQTSKKPSGKCPGTQERKTRKRAQDRDRTKRIEGITGRCQTIKLIAANGTAGTRRGQRETATAVVYRARERRTRRQKKQQSSHVLGRARPWQVRSHSGQPYLWYGIRREAGGEVNGFWEPQRSGRVRERAKGLQITVYT</sequence>
<organism evidence="2 3">
    <name type="scientific">Pleurodeles waltl</name>
    <name type="common">Iberian ribbed newt</name>
    <dbReference type="NCBI Taxonomy" id="8319"/>
    <lineage>
        <taxon>Eukaryota</taxon>
        <taxon>Metazoa</taxon>
        <taxon>Chordata</taxon>
        <taxon>Craniata</taxon>
        <taxon>Vertebrata</taxon>
        <taxon>Euteleostomi</taxon>
        <taxon>Amphibia</taxon>
        <taxon>Batrachia</taxon>
        <taxon>Caudata</taxon>
        <taxon>Salamandroidea</taxon>
        <taxon>Salamandridae</taxon>
        <taxon>Pleurodelinae</taxon>
        <taxon>Pleurodeles</taxon>
    </lineage>
</organism>
<feature type="compositionally biased region" description="Basic residues" evidence="1">
    <location>
        <begin position="109"/>
        <end position="118"/>
    </location>
</feature>
<gene>
    <name evidence="2" type="ORF">NDU88_006809</name>
</gene>
<feature type="compositionally biased region" description="Basic and acidic residues" evidence="1">
    <location>
        <begin position="60"/>
        <end position="70"/>
    </location>
</feature>
<feature type="region of interest" description="Disordered" evidence="1">
    <location>
        <begin position="1"/>
        <end position="70"/>
    </location>
</feature>
<reference evidence="2" key="1">
    <citation type="journal article" date="2022" name="bioRxiv">
        <title>Sequencing and chromosome-scale assembly of the giantPleurodeles waltlgenome.</title>
        <authorList>
            <person name="Brown T."/>
            <person name="Elewa A."/>
            <person name="Iarovenko S."/>
            <person name="Subramanian E."/>
            <person name="Araus A.J."/>
            <person name="Petzold A."/>
            <person name="Susuki M."/>
            <person name="Suzuki K.-i.T."/>
            <person name="Hayashi T."/>
            <person name="Toyoda A."/>
            <person name="Oliveira C."/>
            <person name="Osipova E."/>
            <person name="Leigh N.D."/>
            <person name="Simon A."/>
            <person name="Yun M.H."/>
        </authorList>
    </citation>
    <scope>NUCLEOTIDE SEQUENCE</scope>
    <source>
        <strain evidence="2">20211129_DDA</strain>
        <tissue evidence="2">Liver</tissue>
    </source>
</reference>